<evidence type="ECO:0000313" key="1">
    <source>
        <dbReference type="EMBL" id="PQV62624.1"/>
    </source>
</evidence>
<name>A0A2S8SPB7_9BACT</name>
<dbReference type="EMBL" id="NIGF01000026">
    <property type="protein sequence ID" value="PQV62624.1"/>
    <property type="molecule type" value="Genomic_DNA"/>
</dbReference>
<dbReference type="RefSeq" id="WP_106381205.1">
    <property type="nucleotide sequence ID" value="NZ_NIGF01000026.1"/>
</dbReference>
<dbReference type="InParanoid" id="A0A2S8SPB7"/>
<accession>A0A2S8SPB7</accession>
<gene>
    <name evidence="1" type="ORF">B1R32_1268</name>
</gene>
<comment type="caution">
    <text evidence="1">The sequence shown here is derived from an EMBL/GenBank/DDBJ whole genome shotgun (WGS) entry which is preliminary data.</text>
</comment>
<reference evidence="1 2" key="1">
    <citation type="journal article" date="2018" name="Syst. Appl. Microbiol.">
        <title>Abditibacterium utsteinense sp. nov., the first cultivated member of candidate phylum FBP, isolated from ice-free Antarctic soil samples.</title>
        <authorList>
            <person name="Tahon G."/>
            <person name="Tytgat B."/>
            <person name="Lebbe L."/>
            <person name="Carlier A."/>
            <person name="Willems A."/>
        </authorList>
    </citation>
    <scope>NUCLEOTIDE SEQUENCE [LARGE SCALE GENOMIC DNA]</scope>
    <source>
        <strain evidence="1 2">LMG 29911</strain>
    </source>
</reference>
<proteinExistence type="predicted"/>
<dbReference type="Proteomes" id="UP000237684">
    <property type="component" value="Unassembled WGS sequence"/>
</dbReference>
<dbReference type="OrthoDB" id="2614436at2"/>
<organism evidence="1 2">
    <name type="scientific">Abditibacterium utsteinense</name>
    <dbReference type="NCBI Taxonomy" id="1960156"/>
    <lineage>
        <taxon>Bacteria</taxon>
        <taxon>Pseudomonadati</taxon>
        <taxon>Abditibacteriota</taxon>
        <taxon>Abditibacteriia</taxon>
        <taxon>Abditibacteriales</taxon>
        <taxon>Abditibacteriaceae</taxon>
        <taxon>Abditibacterium</taxon>
    </lineage>
</organism>
<keyword evidence="2" id="KW-1185">Reference proteome</keyword>
<evidence type="ECO:0000313" key="2">
    <source>
        <dbReference type="Proteomes" id="UP000237684"/>
    </source>
</evidence>
<sequence length="295" mass="32782">MKMIPSPWLGASRGYLSDWVTQRWVQLTGRKVDLNCDTWLNGPTGKTTGIGKDFFEILAREEGLQMSINAPDSGLIEFALLSSSDFDATQIQPAVIDFYERTSRYDLDAWGQWCGAFRPFGALLALIFSRRLQQLNVPLSPLDTSLGLTSEIVELVDEESKVHLTAWLRQMVGSGDVLYAGSYSVCRVPGHAGLCVKVVFPLPNGSALVFMKPEKHPDGSLSLHSTGEKFGDPGFYFLVKNADASISARYVRAMRESIHVYAAGADVRANHTLKLWGLTFLRLHYKLREKQSAPH</sequence>
<protein>
    <submittedName>
        <fullName evidence="1">Uncharacterized protein</fullName>
    </submittedName>
</protein>
<dbReference type="AlphaFoldDB" id="A0A2S8SPB7"/>